<protein>
    <recommendedName>
        <fullName evidence="1">STAS domain-containing protein</fullName>
    </recommendedName>
</protein>
<name>A0ABP8E7Y0_9FLAO</name>
<sequence length="92" mass="10423">MNLRITSYGNFLKIKGALNKRNVHLFKHELQSILDRENSIVVNVEGLEHIDRHGIKAVLELHKESVKNRKNVSIIGSGPTTLYNKFKSETAA</sequence>
<dbReference type="Pfam" id="PF01740">
    <property type="entry name" value="STAS"/>
    <property type="match status" value="1"/>
</dbReference>
<proteinExistence type="predicted"/>
<evidence type="ECO:0000313" key="3">
    <source>
        <dbReference type="Proteomes" id="UP001500027"/>
    </source>
</evidence>
<reference evidence="3" key="1">
    <citation type="journal article" date="2019" name="Int. J. Syst. Evol. Microbiol.">
        <title>The Global Catalogue of Microorganisms (GCM) 10K type strain sequencing project: providing services to taxonomists for standard genome sequencing and annotation.</title>
        <authorList>
            <consortium name="The Broad Institute Genomics Platform"/>
            <consortium name="The Broad Institute Genome Sequencing Center for Infectious Disease"/>
            <person name="Wu L."/>
            <person name="Ma J."/>
        </authorList>
    </citation>
    <scope>NUCLEOTIDE SEQUENCE [LARGE SCALE GENOMIC DNA]</scope>
    <source>
        <strain evidence="3">JCM 17452</strain>
    </source>
</reference>
<dbReference type="RefSeq" id="WP_139001682.1">
    <property type="nucleotide sequence ID" value="NZ_BAABAV010000001.1"/>
</dbReference>
<dbReference type="EMBL" id="BAABAV010000001">
    <property type="protein sequence ID" value="GAA4268355.1"/>
    <property type="molecule type" value="Genomic_DNA"/>
</dbReference>
<evidence type="ECO:0000259" key="1">
    <source>
        <dbReference type="PROSITE" id="PS50801"/>
    </source>
</evidence>
<dbReference type="InterPro" id="IPR002645">
    <property type="entry name" value="STAS_dom"/>
</dbReference>
<feature type="domain" description="STAS" evidence="1">
    <location>
        <begin position="12"/>
        <end position="92"/>
    </location>
</feature>
<comment type="caution">
    <text evidence="2">The sequence shown here is derived from an EMBL/GenBank/DDBJ whole genome shotgun (WGS) entry which is preliminary data.</text>
</comment>
<dbReference type="SUPFAM" id="SSF52091">
    <property type="entry name" value="SpoIIaa-like"/>
    <property type="match status" value="1"/>
</dbReference>
<evidence type="ECO:0000313" key="2">
    <source>
        <dbReference type="EMBL" id="GAA4268355.1"/>
    </source>
</evidence>
<dbReference type="InterPro" id="IPR036513">
    <property type="entry name" value="STAS_dom_sf"/>
</dbReference>
<organism evidence="2 3">
    <name type="scientific">Hyunsoonleella aestuarii</name>
    <dbReference type="NCBI Taxonomy" id="912802"/>
    <lineage>
        <taxon>Bacteria</taxon>
        <taxon>Pseudomonadati</taxon>
        <taxon>Bacteroidota</taxon>
        <taxon>Flavobacteriia</taxon>
        <taxon>Flavobacteriales</taxon>
        <taxon>Flavobacteriaceae</taxon>
    </lineage>
</organism>
<accession>A0ABP8E7Y0</accession>
<dbReference type="PROSITE" id="PS50801">
    <property type="entry name" value="STAS"/>
    <property type="match status" value="1"/>
</dbReference>
<dbReference type="Proteomes" id="UP001500027">
    <property type="component" value="Unassembled WGS sequence"/>
</dbReference>
<keyword evidence="3" id="KW-1185">Reference proteome</keyword>
<dbReference type="Gene3D" id="3.30.750.24">
    <property type="entry name" value="STAS domain"/>
    <property type="match status" value="1"/>
</dbReference>
<gene>
    <name evidence="2" type="ORF">GCM10022257_04560</name>
</gene>